<evidence type="ECO:0000256" key="5">
    <source>
        <dbReference type="ARBA" id="ARBA00023002"/>
    </source>
</evidence>
<dbReference type="InterPro" id="IPR026877">
    <property type="entry name" value="DXPR_C"/>
</dbReference>
<dbReference type="Gene3D" id="1.10.1740.10">
    <property type="match status" value="1"/>
</dbReference>
<dbReference type="SUPFAM" id="SSF51735">
    <property type="entry name" value="NAD(P)-binding Rossmann-fold domains"/>
    <property type="match status" value="1"/>
</dbReference>
<dbReference type="UniPathway" id="UPA00056">
    <property type="reaction ID" value="UER00092"/>
</dbReference>
<evidence type="ECO:0000313" key="14">
    <source>
        <dbReference type="Proteomes" id="UP000286071"/>
    </source>
</evidence>
<feature type="binding site" evidence="9">
    <location>
        <position position="207"/>
    </location>
    <ligand>
        <name>1-deoxy-D-xylulose 5-phosphate</name>
        <dbReference type="ChEBI" id="CHEBI:57792"/>
    </ligand>
</feature>
<dbReference type="Gene3D" id="3.40.50.720">
    <property type="entry name" value="NAD(P)-binding Rossmann-like Domain"/>
    <property type="match status" value="1"/>
</dbReference>
<dbReference type="EC" id="1.1.1.267" evidence="9"/>
<dbReference type="SUPFAM" id="SSF55347">
    <property type="entry name" value="Glyceraldehyde-3-phosphate dehydrogenase-like, C-terminal domain"/>
    <property type="match status" value="1"/>
</dbReference>
<dbReference type="NCBIfam" id="TIGR00243">
    <property type="entry name" value="Dxr"/>
    <property type="match status" value="1"/>
</dbReference>
<keyword evidence="4 9" id="KW-0521">NADP</keyword>
<dbReference type="InterPro" id="IPR013512">
    <property type="entry name" value="DXP_reductoisomerase_N"/>
</dbReference>
<comment type="caution">
    <text evidence="9">Lacks conserved residue(s) required for the propagation of feature annotation.</text>
</comment>
<dbReference type="FunFam" id="3.40.50.720:FF:000045">
    <property type="entry name" value="1-deoxy-D-xylulose 5-phosphate reductoisomerase"/>
    <property type="match status" value="1"/>
</dbReference>
<dbReference type="GO" id="GO:0030145">
    <property type="term" value="F:manganese ion binding"/>
    <property type="evidence" value="ECO:0007669"/>
    <property type="project" value="TreeGrafter"/>
</dbReference>
<dbReference type="NCBIfam" id="NF009114">
    <property type="entry name" value="PRK12464.1"/>
    <property type="match status" value="1"/>
</dbReference>
<feature type="binding site" evidence="9">
    <location>
        <position position="155"/>
    </location>
    <ligand>
        <name>1-deoxy-D-xylulose 5-phosphate</name>
        <dbReference type="ChEBI" id="CHEBI:57792"/>
    </ligand>
</feature>
<comment type="caution">
    <text evidence="13">The sequence shown here is derived from an EMBL/GenBank/DDBJ whole genome shotgun (WGS) entry which is preliminary data.</text>
</comment>
<keyword evidence="5 9" id="KW-0560">Oxidoreductase</keyword>
<dbReference type="OrthoDB" id="9806546at2"/>
<comment type="similarity">
    <text evidence="2 9">Belongs to the DXR family.</text>
</comment>
<dbReference type="Pfam" id="PF08436">
    <property type="entry name" value="DXP_redisom_C"/>
    <property type="match status" value="1"/>
</dbReference>
<feature type="binding site" evidence="9">
    <location>
        <position position="16"/>
    </location>
    <ligand>
        <name>NADPH</name>
        <dbReference type="ChEBI" id="CHEBI:57783"/>
    </ligand>
</feature>
<evidence type="ECO:0000313" key="13">
    <source>
        <dbReference type="EMBL" id="RON01846.1"/>
    </source>
</evidence>
<feature type="binding site" evidence="9">
    <location>
        <position position="226"/>
    </location>
    <ligand>
        <name>1-deoxy-D-xylulose 5-phosphate</name>
        <dbReference type="ChEBI" id="CHEBI:57792"/>
    </ligand>
</feature>
<dbReference type="InterPro" id="IPR036169">
    <property type="entry name" value="DXPR_C_sf"/>
</dbReference>
<dbReference type="SUPFAM" id="SSF69055">
    <property type="entry name" value="1-deoxy-D-xylulose-5-phosphate reductoisomerase, C-terminal domain"/>
    <property type="match status" value="1"/>
</dbReference>
<dbReference type="NCBIfam" id="NF003938">
    <property type="entry name" value="PRK05447.1-1"/>
    <property type="match status" value="1"/>
</dbReference>
<feature type="binding site" evidence="9">
    <location>
        <position position="128"/>
    </location>
    <ligand>
        <name>1-deoxy-D-xylulose 5-phosphate</name>
        <dbReference type="ChEBI" id="CHEBI:57792"/>
    </ligand>
</feature>
<dbReference type="GO" id="GO:0051484">
    <property type="term" value="P:isopentenyl diphosphate biosynthetic process, methylerythritol 4-phosphate pathway involved in terpenoid biosynthetic process"/>
    <property type="evidence" value="ECO:0007669"/>
    <property type="project" value="TreeGrafter"/>
</dbReference>
<dbReference type="PIRSF" id="PIRSF006205">
    <property type="entry name" value="Dxp_reductismrs"/>
    <property type="match status" value="1"/>
</dbReference>
<keyword evidence="13" id="KW-0413">Isomerase</keyword>
<feature type="binding site" evidence="9">
    <location>
        <position position="229"/>
    </location>
    <ligand>
        <name>1-deoxy-D-xylulose 5-phosphate</name>
        <dbReference type="ChEBI" id="CHEBI:57792"/>
    </ligand>
</feature>
<gene>
    <name evidence="9" type="primary">dxr</name>
    <name evidence="13" type="ORF">BK659_25375</name>
</gene>
<dbReference type="Pfam" id="PF13288">
    <property type="entry name" value="DXPR_C"/>
    <property type="match status" value="1"/>
</dbReference>
<comment type="cofactor">
    <cofactor evidence="9">
        <name>Mg(2+)</name>
        <dbReference type="ChEBI" id="CHEBI:18420"/>
    </cofactor>
    <cofactor evidence="9">
        <name>Mn(2+)</name>
        <dbReference type="ChEBI" id="CHEBI:29035"/>
    </cofactor>
</comment>
<feature type="binding site" evidence="9">
    <location>
        <position position="127"/>
    </location>
    <ligand>
        <name>NADPH</name>
        <dbReference type="ChEBI" id="CHEBI:57783"/>
    </ligand>
</feature>
<comment type="pathway">
    <text evidence="1 9">Isoprenoid biosynthesis; isopentenyl diphosphate biosynthesis via DXP pathway; isopentenyl diphosphate from 1-deoxy-D-xylulose 5-phosphate: step 1/6.</text>
</comment>
<name>A0A423GW61_9PSED</name>
<dbReference type="InterPro" id="IPR036291">
    <property type="entry name" value="NAD(P)-bd_dom_sf"/>
</dbReference>
<reference evidence="13 14" key="1">
    <citation type="submission" date="2016-10" db="EMBL/GenBank/DDBJ databases">
        <title>Comparative genome analysis of multiple Pseudomonas spp. focuses on biocontrol and plant growth promoting traits.</title>
        <authorList>
            <person name="Tao X.-Y."/>
            <person name="Taylor C.G."/>
        </authorList>
    </citation>
    <scope>NUCLEOTIDE SEQUENCE [LARGE SCALE GENOMIC DNA]</scope>
    <source>
        <strain evidence="13 14">48H11</strain>
    </source>
</reference>
<sequence length="396" mass="42452">MSRPQQITVLGATGSIGLSTLDVIARHPERYQVFALSGFSRLSELLALCIRHVPRFAVVPEPVAARRLQDDLRAAGLSTRVLVGEEGLCQVASDAEVDAVMAAIVGAAGLRPTLAAVEAGKKILLANKEALVMSGALFMQAVHKSGSVLLPIDSEHNAIFQCMPADFSRGLGAVGVRRILLTASGGPFRQTSMAELAHVTPEQACAHPNWSMGRKISVDSASMMNKGLELIEACWLFDAKPSQIEVVIHPQSVIHSLVDYVDGSVLAQLGNPDMRTPIANALAWPERIDSGVAPLDLFAIARLDFQAPDEERFPCLRLARHAAEAGNSAPAMLNAANEVAVAAFLDGRVRYLEIASIIEEVLNLEPVVSVDDLDAVFTADAKARVLAERWLSRHGR</sequence>
<keyword evidence="7 9" id="KW-0414">Isoprene biosynthesis</keyword>
<feature type="binding site" evidence="9">
    <location>
        <position position="154"/>
    </location>
    <ligand>
        <name>1-deoxy-D-xylulose 5-phosphate</name>
        <dbReference type="ChEBI" id="CHEBI:57792"/>
    </ligand>
</feature>
<dbReference type="HAMAP" id="MF_00183">
    <property type="entry name" value="DXP_reductoisom"/>
    <property type="match status" value="1"/>
</dbReference>
<evidence type="ECO:0000259" key="12">
    <source>
        <dbReference type="Pfam" id="PF13288"/>
    </source>
</evidence>
<dbReference type="AlphaFoldDB" id="A0A423GW61"/>
<dbReference type="PANTHER" id="PTHR30525:SF0">
    <property type="entry name" value="1-DEOXY-D-XYLULOSE 5-PHOSPHATE REDUCTOISOMERASE, CHLOROPLASTIC"/>
    <property type="match status" value="1"/>
</dbReference>
<protein>
    <recommendedName>
        <fullName evidence="9">1-deoxy-D-xylulose 5-phosphate reductoisomerase</fullName>
        <shortName evidence="9">DXP reductoisomerase</shortName>
        <ecNumber evidence="9">1.1.1.267</ecNumber>
    </recommendedName>
    <alternativeName>
        <fullName evidence="9">1-deoxyxylulose-5-phosphate reductoisomerase</fullName>
    </alternativeName>
    <alternativeName>
        <fullName evidence="9">2-C-methyl-D-erythritol 4-phosphate synthase</fullName>
    </alternativeName>
</protein>
<accession>A0A423GW61</accession>
<dbReference type="PANTHER" id="PTHR30525">
    <property type="entry name" value="1-DEOXY-D-XYLULOSE 5-PHOSPHATE REDUCTOISOMERASE"/>
    <property type="match status" value="1"/>
</dbReference>
<dbReference type="GO" id="GO:0070402">
    <property type="term" value="F:NADPH binding"/>
    <property type="evidence" value="ECO:0007669"/>
    <property type="project" value="InterPro"/>
</dbReference>
<keyword evidence="6 9" id="KW-0464">Manganese</keyword>
<dbReference type="EMBL" id="MOBJ01000034">
    <property type="protein sequence ID" value="RON01846.1"/>
    <property type="molecule type" value="Genomic_DNA"/>
</dbReference>
<evidence type="ECO:0000259" key="10">
    <source>
        <dbReference type="Pfam" id="PF02670"/>
    </source>
</evidence>
<organism evidence="13 14">
    <name type="scientific">Pseudomonas brassicacearum</name>
    <dbReference type="NCBI Taxonomy" id="930166"/>
    <lineage>
        <taxon>Bacteria</taxon>
        <taxon>Pseudomonadati</taxon>
        <taxon>Pseudomonadota</taxon>
        <taxon>Gammaproteobacteria</taxon>
        <taxon>Pseudomonadales</taxon>
        <taxon>Pseudomonadaceae</taxon>
        <taxon>Pseudomonas</taxon>
    </lineage>
</organism>
<keyword evidence="3 9" id="KW-0479">Metal-binding</keyword>
<feature type="binding site" evidence="9">
    <location>
        <position position="14"/>
    </location>
    <ligand>
        <name>NADPH</name>
        <dbReference type="ChEBI" id="CHEBI:57783"/>
    </ligand>
</feature>
<evidence type="ECO:0000256" key="3">
    <source>
        <dbReference type="ARBA" id="ARBA00022723"/>
    </source>
</evidence>
<dbReference type="GO" id="GO:0016853">
    <property type="term" value="F:isomerase activity"/>
    <property type="evidence" value="ECO:0007669"/>
    <property type="project" value="UniProtKB-KW"/>
</dbReference>
<feature type="binding site" evidence="9">
    <location>
        <position position="213"/>
    </location>
    <ligand>
        <name>NADPH</name>
        <dbReference type="ChEBI" id="CHEBI:57783"/>
    </ligand>
</feature>
<feature type="binding site" evidence="9">
    <location>
        <position position="15"/>
    </location>
    <ligand>
        <name>NADPH</name>
        <dbReference type="ChEBI" id="CHEBI:57783"/>
    </ligand>
</feature>
<evidence type="ECO:0000256" key="9">
    <source>
        <dbReference type="HAMAP-Rule" id="MF_00183"/>
    </source>
</evidence>
<evidence type="ECO:0000256" key="1">
    <source>
        <dbReference type="ARBA" id="ARBA00005094"/>
    </source>
</evidence>
<proteinExistence type="inferred from homology"/>
<evidence type="ECO:0000256" key="2">
    <source>
        <dbReference type="ARBA" id="ARBA00006825"/>
    </source>
</evidence>
<comment type="function">
    <text evidence="9">Catalyzes the NADPH-dependent rearrangement and reduction of 1-deoxy-D-xylulose-5-phosphate (DXP) to 2-C-methyl-D-erythritol 4-phosphate (MEP).</text>
</comment>
<evidence type="ECO:0000256" key="7">
    <source>
        <dbReference type="ARBA" id="ARBA00023229"/>
    </source>
</evidence>
<comment type="catalytic activity">
    <reaction evidence="8">
        <text>2-C-methyl-D-erythritol 4-phosphate + NADP(+) = 1-deoxy-D-xylulose 5-phosphate + NADPH + H(+)</text>
        <dbReference type="Rhea" id="RHEA:13717"/>
        <dbReference type="ChEBI" id="CHEBI:15378"/>
        <dbReference type="ChEBI" id="CHEBI:57783"/>
        <dbReference type="ChEBI" id="CHEBI:57792"/>
        <dbReference type="ChEBI" id="CHEBI:58262"/>
        <dbReference type="ChEBI" id="CHEBI:58349"/>
        <dbReference type="EC" id="1.1.1.267"/>
    </reaction>
    <physiologicalReaction direction="right-to-left" evidence="8">
        <dbReference type="Rhea" id="RHEA:13719"/>
    </physiologicalReaction>
</comment>
<feature type="binding site" evidence="9">
    <location>
        <position position="225"/>
    </location>
    <ligand>
        <name>1-deoxy-D-xylulose 5-phosphate</name>
        <dbReference type="ChEBI" id="CHEBI:57792"/>
    </ligand>
</feature>
<keyword evidence="9" id="KW-0460">Magnesium</keyword>
<feature type="domain" description="DXP reductoisomerase C-terminal" evidence="12">
    <location>
        <begin position="269"/>
        <end position="384"/>
    </location>
</feature>
<evidence type="ECO:0000256" key="6">
    <source>
        <dbReference type="ARBA" id="ARBA00023211"/>
    </source>
</evidence>
<dbReference type="Proteomes" id="UP000286071">
    <property type="component" value="Unassembled WGS sequence"/>
</dbReference>
<dbReference type="Pfam" id="PF02670">
    <property type="entry name" value="DXP_reductoisom"/>
    <property type="match status" value="1"/>
</dbReference>
<feature type="binding site" evidence="9">
    <location>
        <position position="220"/>
    </location>
    <ligand>
        <name>1-deoxy-D-xylulose 5-phosphate</name>
        <dbReference type="ChEBI" id="CHEBI:57792"/>
    </ligand>
</feature>
<dbReference type="InterPro" id="IPR003821">
    <property type="entry name" value="DXP_reductoisomerase"/>
</dbReference>
<dbReference type="RefSeq" id="WP_123428502.1">
    <property type="nucleotide sequence ID" value="NZ_MOBJ01000034.1"/>
</dbReference>
<feature type="domain" description="1-deoxy-D-xylulose 5-phosphate reductoisomerase N-terminal" evidence="10">
    <location>
        <begin position="7"/>
        <end position="135"/>
    </location>
</feature>
<evidence type="ECO:0000256" key="8">
    <source>
        <dbReference type="ARBA" id="ARBA00048543"/>
    </source>
</evidence>
<evidence type="ECO:0000256" key="4">
    <source>
        <dbReference type="ARBA" id="ARBA00022857"/>
    </source>
</evidence>
<dbReference type="GO" id="GO:0030604">
    <property type="term" value="F:1-deoxy-D-xylulose-5-phosphate reductoisomerase activity"/>
    <property type="evidence" value="ECO:0007669"/>
    <property type="project" value="UniProtKB-UniRule"/>
</dbReference>
<feature type="binding site" evidence="9">
    <location>
        <position position="153"/>
    </location>
    <ligand>
        <name>Mn(2+)</name>
        <dbReference type="ChEBI" id="CHEBI:29035"/>
    </ligand>
</feature>
<feature type="binding site" evidence="9">
    <location>
        <position position="13"/>
    </location>
    <ligand>
        <name>NADPH</name>
        <dbReference type="ChEBI" id="CHEBI:57783"/>
    </ligand>
</feature>
<dbReference type="InterPro" id="IPR013644">
    <property type="entry name" value="DXP_reductoisomerase_C"/>
</dbReference>
<feature type="binding site" evidence="9">
    <location>
        <position position="184"/>
    </location>
    <ligand>
        <name>1-deoxy-D-xylulose 5-phosphate</name>
        <dbReference type="ChEBI" id="CHEBI:57792"/>
    </ligand>
</feature>
<feature type="binding site" evidence="9">
    <location>
        <position position="229"/>
    </location>
    <ligand>
        <name>Mn(2+)</name>
        <dbReference type="ChEBI" id="CHEBI:29035"/>
    </ligand>
</feature>
<feature type="binding site" evidence="9">
    <location>
        <position position="129"/>
    </location>
    <ligand>
        <name>NADPH</name>
        <dbReference type="ChEBI" id="CHEBI:57783"/>
    </ligand>
</feature>
<feature type="binding site" evidence="9">
    <location>
        <position position="155"/>
    </location>
    <ligand>
        <name>Mn(2+)</name>
        <dbReference type="ChEBI" id="CHEBI:29035"/>
    </ligand>
</feature>
<evidence type="ECO:0000259" key="11">
    <source>
        <dbReference type="Pfam" id="PF08436"/>
    </source>
</evidence>
<feature type="domain" description="1-deoxy-D-xylulose 5-phosphate reductoisomerase C-terminal" evidence="11">
    <location>
        <begin position="149"/>
        <end position="237"/>
    </location>
</feature>